<evidence type="ECO:0000256" key="5">
    <source>
        <dbReference type="ARBA" id="ARBA00023136"/>
    </source>
</evidence>
<dbReference type="EMBL" id="PJEO01000027">
    <property type="protein sequence ID" value="PKQ45371.1"/>
    <property type="molecule type" value="Genomic_DNA"/>
</dbReference>
<keyword evidence="5 7" id="KW-0472">Membrane</keyword>
<dbReference type="Pfam" id="PF07715">
    <property type="entry name" value="Plug"/>
    <property type="match status" value="1"/>
</dbReference>
<evidence type="ECO:0000256" key="3">
    <source>
        <dbReference type="ARBA" id="ARBA00022452"/>
    </source>
</evidence>
<gene>
    <name evidence="10" type="ORF">CSW08_08365</name>
</gene>
<keyword evidence="11" id="KW-1185">Reference proteome</keyword>
<reference evidence="10 11" key="1">
    <citation type="submission" date="2017-12" db="EMBL/GenBank/DDBJ databases">
        <title>Confluentibacter flavum sp. nov., isolated from the saline lake.</title>
        <authorList>
            <person name="Yu L."/>
        </authorList>
    </citation>
    <scope>NUCLEOTIDE SEQUENCE [LARGE SCALE GENOMIC DNA]</scope>
    <source>
        <strain evidence="10 11">3B</strain>
    </source>
</reference>
<dbReference type="Gene3D" id="2.60.40.1120">
    <property type="entry name" value="Carboxypeptidase-like, regulatory domain"/>
    <property type="match status" value="1"/>
</dbReference>
<keyword evidence="4 7" id="KW-0812">Transmembrane</keyword>
<dbReference type="InterPro" id="IPR039426">
    <property type="entry name" value="TonB-dep_rcpt-like"/>
</dbReference>
<dbReference type="AlphaFoldDB" id="A0A2N3HKA3"/>
<dbReference type="InterPro" id="IPR037066">
    <property type="entry name" value="Plug_dom_sf"/>
</dbReference>
<evidence type="ECO:0000256" key="2">
    <source>
        <dbReference type="ARBA" id="ARBA00022448"/>
    </source>
</evidence>
<evidence type="ECO:0000313" key="10">
    <source>
        <dbReference type="EMBL" id="PKQ45371.1"/>
    </source>
</evidence>
<feature type="transmembrane region" description="Helical" evidence="8">
    <location>
        <begin position="26"/>
        <end position="46"/>
    </location>
</feature>
<proteinExistence type="inferred from homology"/>
<dbReference type="InterPro" id="IPR023996">
    <property type="entry name" value="TonB-dep_OMP_SusC/RagA"/>
</dbReference>
<comment type="caution">
    <text evidence="10">The sequence shown here is derived from an EMBL/GenBank/DDBJ whole genome shotgun (WGS) entry which is preliminary data.</text>
</comment>
<dbReference type="FunFam" id="2.170.130.10:FF:000008">
    <property type="entry name" value="SusC/RagA family TonB-linked outer membrane protein"/>
    <property type="match status" value="1"/>
</dbReference>
<evidence type="ECO:0000256" key="1">
    <source>
        <dbReference type="ARBA" id="ARBA00004571"/>
    </source>
</evidence>
<dbReference type="NCBIfam" id="TIGR04057">
    <property type="entry name" value="SusC_RagA_signa"/>
    <property type="match status" value="1"/>
</dbReference>
<protein>
    <submittedName>
        <fullName evidence="10">SusC/RagA family TonB-linked outer membrane protein</fullName>
    </submittedName>
</protein>
<dbReference type="InterPro" id="IPR036942">
    <property type="entry name" value="Beta-barrel_TonB_sf"/>
</dbReference>
<dbReference type="GO" id="GO:0009279">
    <property type="term" value="C:cell outer membrane"/>
    <property type="evidence" value="ECO:0007669"/>
    <property type="project" value="UniProtKB-SubCell"/>
</dbReference>
<keyword evidence="6 7" id="KW-0998">Cell outer membrane</keyword>
<dbReference type="SUPFAM" id="SSF56935">
    <property type="entry name" value="Porins"/>
    <property type="match status" value="1"/>
</dbReference>
<keyword evidence="3 7" id="KW-1134">Transmembrane beta strand</keyword>
<dbReference type="NCBIfam" id="TIGR04056">
    <property type="entry name" value="OMP_RagA_SusC"/>
    <property type="match status" value="1"/>
</dbReference>
<dbReference type="InterPro" id="IPR008969">
    <property type="entry name" value="CarboxyPept-like_regulatory"/>
</dbReference>
<evidence type="ECO:0000256" key="6">
    <source>
        <dbReference type="ARBA" id="ARBA00023237"/>
    </source>
</evidence>
<keyword evidence="2 7" id="KW-0813">Transport</keyword>
<dbReference type="RefSeq" id="WP_106659440.1">
    <property type="nucleotide sequence ID" value="NZ_PJEO01000027.1"/>
</dbReference>
<sequence>MKKKNYIILDLISFADLSLLIKIRKLSFFLLLGITILHTNSIYSIGSKSFSTYDKSIPNNSFIKDGEKLDLAEQSDTYIIQNFKLNGTITDSNGQPLPGANILEKGTNNGVVSDFNGNYSIELTTSSAVIVVSYIGFTSQEISVNNQSSINVILSEDASNLDEVVIVGYGSQKRKDVTGSVSSVSIGEIEDVSTSRIDQAIIGKVAGMQIIPSTGEPGADPIIRIRGVGSISASPNPLFVVDGFPIGSIETLNPNDIESIDVLKDASATAIYGSRGANGVIIITTKRGKVGESTITFSNYFGWQNVEKTPKMMNAMQQAQYHFDGLRNRNLDEGNDISGPPANWRRSVPTDVLDVLEGRNTYDVDVLDVVLQTAPQSQYQLSATGGSENVRYAISGEYLNQEGLVLNSNFDRYSFRANLDAKLSDKITAKINLNPTYSDKNALRTTGNQGTGILGSAMATHNYYPLLDENGEYFEFIGLGAIANFRNPLAVANEYKNNQKNFRFLGNIELKYEIINGFNLKVMAGSSILNNRRMTFIPQLPVFFNNPPEGSDDTFSSLNWITETTLDYNKSFGKHSIAGLIGYTTQKERGHLNFLESNQFSNNLVQTLSAVGGQITNGTSEIYEWSLLSYLARLNYNYDSKYYLTGSIRTDGSSRFGKNKKYGVFPSVALSWRLSQEEFFKKVDFVNELKLRTSYGETGNNNIGNYQQFATIDYLIYPLGGNSIGGYGPERLSNPNLTWEKQQSINIGMDASFFDNRLSLTIDYFRSRNKDLLLNVNIPSITGFSNSLQNIGEVENKGWEFLFSTVNLNGQFKWTTNFNISTSKNKVVKLGPEGDPIFSGTNVTMIGQPIGMFYGLIADGIFLNQAELDKGPIYNPGANDESRLGDIRFKDVSGPDGVPDGIVNSFDNTIMGSPYPDFYYGMTNNFNYKNFNLSVSFQGVKGNQIYLNSRGAGNSTRSRVRGYASLFNYWKSEADPGDGVTPRPNDAPTGGVRVASSRYLDTGSYLRINNITLGYSLPKEVVQKINLKSVRFYINAVNPFLITDNTAFNPDVSNLSDPLRPGNESNDYPLAKSINFGTNISF</sequence>
<keyword evidence="8" id="KW-1133">Transmembrane helix</keyword>
<name>A0A2N3HKA3_9FLAO</name>
<dbReference type="SUPFAM" id="SSF49464">
    <property type="entry name" value="Carboxypeptidase regulatory domain-like"/>
    <property type="match status" value="1"/>
</dbReference>
<organism evidence="10 11">
    <name type="scientific">Confluentibacter flavum</name>
    <dbReference type="NCBI Taxonomy" id="1909700"/>
    <lineage>
        <taxon>Bacteria</taxon>
        <taxon>Pseudomonadati</taxon>
        <taxon>Bacteroidota</taxon>
        <taxon>Flavobacteriia</taxon>
        <taxon>Flavobacteriales</taxon>
        <taxon>Flavobacteriaceae</taxon>
        <taxon>Confluentibacter</taxon>
    </lineage>
</organism>
<dbReference type="Gene3D" id="2.170.130.10">
    <property type="entry name" value="TonB-dependent receptor, plug domain"/>
    <property type="match status" value="1"/>
</dbReference>
<dbReference type="InterPro" id="IPR012910">
    <property type="entry name" value="Plug_dom"/>
</dbReference>
<dbReference type="Pfam" id="PF13715">
    <property type="entry name" value="CarbopepD_reg_2"/>
    <property type="match status" value="1"/>
</dbReference>
<comment type="subcellular location">
    <subcellularLocation>
        <location evidence="1 7">Cell outer membrane</location>
        <topology evidence="1 7">Multi-pass membrane protein</topology>
    </subcellularLocation>
</comment>
<dbReference type="Gene3D" id="2.40.170.20">
    <property type="entry name" value="TonB-dependent receptor, beta-barrel domain"/>
    <property type="match status" value="1"/>
</dbReference>
<evidence type="ECO:0000256" key="4">
    <source>
        <dbReference type="ARBA" id="ARBA00022692"/>
    </source>
</evidence>
<accession>A0A2N3HKA3</accession>
<comment type="similarity">
    <text evidence="7">Belongs to the TonB-dependent receptor family.</text>
</comment>
<dbReference type="FunFam" id="2.60.40.1120:FF:000003">
    <property type="entry name" value="Outer membrane protein Omp121"/>
    <property type="match status" value="1"/>
</dbReference>
<evidence type="ECO:0000256" key="8">
    <source>
        <dbReference type="SAM" id="Phobius"/>
    </source>
</evidence>
<evidence type="ECO:0000256" key="7">
    <source>
        <dbReference type="PROSITE-ProRule" id="PRU01360"/>
    </source>
</evidence>
<dbReference type="OrthoDB" id="9768177at2"/>
<dbReference type="Proteomes" id="UP000233435">
    <property type="component" value="Unassembled WGS sequence"/>
</dbReference>
<dbReference type="PROSITE" id="PS52016">
    <property type="entry name" value="TONB_DEPENDENT_REC_3"/>
    <property type="match status" value="1"/>
</dbReference>
<evidence type="ECO:0000259" key="9">
    <source>
        <dbReference type="Pfam" id="PF07715"/>
    </source>
</evidence>
<feature type="domain" description="TonB-dependent receptor plug" evidence="9">
    <location>
        <begin position="174"/>
        <end position="280"/>
    </location>
</feature>
<dbReference type="InterPro" id="IPR023997">
    <property type="entry name" value="TonB-dep_OMP_SusC/RagA_CS"/>
</dbReference>
<evidence type="ECO:0000313" key="11">
    <source>
        <dbReference type="Proteomes" id="UP000233435"/>
    </source>
</evidence>